<sequence>MKARAKGPPGFSPAHLTTLDNNTLSLRTPTTKPKPHVHPPPLGARSWRRASLKPTVSPPPPTSTILTLV</sequence>
<dbReference type="AlphaFoldDB" id="U3TDW1"/>
<feature type="compositionally biased region" description="Polar residues" evidence="1">
    <location>
        <begin position="18"/>
        <end position="27"/>
    </location>
</feature>
<gene>
    <name evidence="2" type="ORF">ACAM_0746</name>
</gene>
<feature type="region of interest" description="Disordered" evidence="1">
    <location>
        <begin position="1"/>
        <end position="69"/>
    </location>
</feature>
<protein>
    <submittedName>
        <fullName evidence="2">Uncharacterized protein</fullName>
    </submittedName>
</protein>
<name>U3TDW1_9CREN</name>
<organism evidence="2 3">
    <name type="scientific">Aeropyrum camini SY1 = JCM 12091</name>
    <dbReference type="NCBI Taxonomy" id="1198449"/>
    <lineage>
        <taxon>Archaea</taxon>
        <taxon>Thermoproteota</taxon>
        <taxon>Thermoprotei</taxon>
        <taxon>Desulfurococcales</taxon>
        <taxon>Desulfurococcaceae</taxon>
        <taxon>Aeropyrum</taxon>
    </lineage>
</organism>
<evidence type="ECO:0000313" key="2">
    <source>
        <dbReference type="EMBL" id="BAN90215.1"/>
    </source>
</evidence>
<dbReference type="Proteomes" id="UP000016887">
    <property type="component" value="Chromosome"/>
</dbReference>
<proteinExistence type="predicted"/>
<dbReference type="KEGG" id="acj:ACAM_0746"/>
<dbReference type="EMBL" id="AP012489">
    <property type="protein sequence ID" value="BAN90215.1"/>
    <property type="molecule type" value="Genomic_DNA"/>
</dbReference>
<evidence type="ECO:0000313" key="3">
    <source>
        <dbReference type="Proteomes" id="UP000016887"/>
    </source>
</evidence>
<accession>U3TDW1</accession>
<keyword evidence="3" id="KW-1185">Reference proteome</keyword>
<reference evidence="2 3" key="1">
    <citation type="journal article" date="2013" name="Appl. Environ. Microbiol.">
        <title>Variation of the Virus-Related Elements within Syntenic Genomes of the Hyperthermophilic Archaeon Aeropyrum.</title>
        <authorList>
            <person name="Daifuku T."/>
            <person name="Yoshida T."/>
            <person name="Kitamura T."/>
            <person name="Kawaichi S."/>
            <person name="Inoue T."/>
            <person name="Nomura K."/>
            <person name="Yoshida Y."/>
            <person name="Kuno S."/>
            <person name="Sako Y."/>
        </authorList>
    </citation>
    <scope>NUCLEOTIDE SEQUENCE [LARGE SCALE GENOMIC DNA]</scope>
    <source>
        <strain evidence="2 3">SY1</strain>
    </source>
</reference>
<evidence type="ECO:0000256" key="1">
    <source>
        <dbReference type="SAM" id="MobiDB-lite"/>
    </source>
</evidence>